<dbReference type="PANTHER" id="PTHR13789">
    <property type="entry name" value="MONOOXYGENASE"/>
    <property type="match status" value="1"/>
</dbReference>
<keyword evidence="2 4" id="KW-0503">Monooxygenase</keyword>
<dbReference type="Gene3D" id="3.50.50.60">
    <property type="entry name" value="FAD/NAD(P)-binding domain"/>
    <property type="match status" value="1"/>
</dbReference>
<dbReference type="SUPFAM" id="SSF51905">
    <property type="entry name" value="FAD/NAD(P)-binding domain"/>
    <property type="match status" value="1"/>
</dbReference>
<name>A0ABV6MSS0_9PSEU</name>
<dbReference type="Proteomes" id="UP001589810">
    <property type="component" value="Unassembled WGS sequence"/>
</dbReference>
<dbReference type="Pfam" id="PF01494">
    <property type="entry name" value="FAD_binding_3"/>
    <property type="match status" value="1"/>
</dbReference>
<evidence type="ECO:0000313" key="5">
    <source>
        <dbReference type="Proteomes" id="UP001589810"/>
    </source>
</evidence>
<protein>
    <submittedName>
        <fullName evidence="4">FAD-dependent monooxygenase</fullName>
    </submittedName>
</protein>
<dbReference type="InterPro" id="IPR002938">
    <property type="entry name" value="FAD-bd"/>
</dbReference>
<keyword evidence="5" id="KW-1185">Reference proteome</keyword>
<dbReference type="PANTHER" id="PTHR13789:SF309">
    <property type="entry name" value="PUTATIVE (AFU_ORTHOLOGUE AFUA_6G14510)-RELATED"/>
    <property type="match status" value="1"/>
</dbReference>
<accession>A0ABV6MSS0</accession>
<dbReference type="InterPro" id="IPR050493">
    <property type="entry name" value="FAD-dep_Monooxygenase_BioMet"/>
</dbReference>
<gene>
    <name evidence="4" type="ORF">ACFFH7_15465</name>
</gene>
<dbReference type="EMBL" id="JBHLUD010000004">
    <property type="protein sequence ID" value="MFC0542896.1"/>
    <property type="molecule type" value="Genomic_DNA"/>
</dbReference>
<comment type="caution">
    <text evidence="4">The sequence shown here is derived from an EMBL/GenBank/DDBJ whole genome shotgun (WGS) entry which is preliminary data.</text>
</comment>
<reference evidence="4 5" key="1">
    <citation type="submission" date="2024-09" db="EMBL/GenBank/DDBJ databases">
        <authorList>
            <person name="Sun Q."/>
            <person name="Mori K."/>
        </authorList>
    </citation>
    <scope>NUCLEOTIDE SEQUENCE [LARGE SCALE GENOMIC DNA]</scope>
    <source>
        <strain evidence="4 5">TBRC 1432</strain>
    </source>
</reference>
<feature type="domain" description="FAD-binding" evidence="3">
    <location>
        <begin position="7"/>
        <end position="349"/>
    </location>
</feature>
<dbReference type="GO" id="GO:0004497">
    <property type="term" value="F:monooxygenase activity"/>
    <property type="evidence" value="ECO:0007669"/>
    <property type="project" value="UniProtKB-KW"/>
</dbReference>
<evidence type="ECO:0000313" key="4">
    <source>
        <dbReference type="EMBL" id="MFC0542896.1"/>
    </source>
</evidence>
<evidence type="ECO:0000259" key="3">
    <source>
        <dbReference type="Pfam" id="PF01494"/>
    </source>
</evidence>
<dbReference type="RefSeq" id="WP_273941304.1">
    <property type="nucleotide sequence ID" value="NZ_CP097263.1"/>
</dbReference>
<evidence type="ECO:0000256" key="1">
    <source>
        <dbReference type="ARBA" id="ARBA00023002"/>
    </source>
</evidence>
<organism evidence="4 5">
    <name type="scientific">Kutzneria chonburiensis</name>
    <dbReference type="NCBI Taxonomy" id="1483604"/>
    <lineage>
        <taxon>Bacteria</taxon>
        <taxon>Bacillati</taxon>
        <taxon>Actinomycetota</taxon>
        <taxon>Actinomycetes</taxon>
        <taxon>Pseudonocardiales</taxon>
        <taxon>Pseudonocardiaceae</taxon>
        <taxon>Kutzneria</taxon>
    </lineage>
</organism>
<sequence length="408" mass="43832">MTAVKSALIIGSGIAGPVTAMALQKAGIDVTIFEAYDGRAANVGGAFTIATNGLDALDAIDALGATEGLGYRAPRMQMYNADSKLIGTLATGIPRSDGVNSTSFRRADMFSALNGELKRRGIRTEYGKRFVRYTDNGDSVTAHFADGSAVTADILIGADGIHSQIRNMIDSSAPSPRYTGLVSFGGFAANPGLKPDPTGWHMTFGRKAFLGVFVPNAKEVWWFINVPRDQPLSKEQIVNDGLERWSNQLIDLFKKDNTKAEAVIRATGPAGLIVLGAQYDLPDVKHWHKGRVVIVGDAAHAASTSSGQGASMAMESSVTLGRCLRDCATPEEAFTTYEQIRRKRAEKIIAYGQKSANSKAAGPFAAMMRDTFMGIGLKYFYKPDSTDAWLLSHHIDFNAPVQVELATV</sequence>
<dbReference type="InterPro" id="IPR036188">
    <property type="entry name" value="FAD/NAD-bd_sf"/>
</dbReference>
<evidence type="ECO:0000256" key="2">
    <source>
        <dbReference type="ARBA" id="ARBA00023033"/>
    </source>
</evidence>
<keyword evidence="1" id="KW-0560">Oxidoreductase</keyword>
<proteinExistence type="predicted"/>
<dbReference type="PRINTS" id="PR00420">
    <property type="entry name" value="RNGMNOXGNASE"/>
</dbReference>